<sequence length="224" mass="25689">MGESGRMLDSLPAIYRNTDTTGHLQRLLGVFEEVLFHNDEPATPGIEQQIEAIPSFFSPLGHALGHDLTAQDDYKRAPDRFLPWLATWVAFTPHALFSPEQLRVIISGIVPLYSKRGTRDYLETLLKLCFPEIREVEIDDNPIPGFVIGQAKIGEDTLFGDERPFWFRVNVDVQRQNLDSSTTESEHEFQQQVRTIIDFAKPAHTDYELRVYFSARDIQTMYTT</sequence>
<dbReference type="STRING" id="1233.SAMN05216387_105135"/>
<dbReference type="AlphaFoldDB" id="A0A1H7MM78"/>
<evidence type="ECO:0000313" key="1">
    <source>
        <dbReference type="EMBL" id="SEL12221.1"/>
    </source>
</evidence>
<dbReference type="RefSeq" id="WP_177171811.1">
    <property type="nucleotide sequence ID" value="NZ_FOBH01000005.1"/>
</dbReference>
<proteinExistence type="predicted"/>
<name>A0A1H7MM78_9PROT</name>
<dbReference type="InterPro" id="IPR006521">
    <property type="entry name" value="Tail_protein_I"/>
</dbReference>
<reference evidence="1 2" key="1">
    <citation type="submission" date="2016-10" db="EMBL/GenBank/DDBJ databases">
        <authorList>
            <person name="de Groot N.N."/>
        </authorList>
    </citation>
    <scope>NUCLEOTIDE SEQUENCE [LARGE SCALE GENOMIC DNA]</scope>
    <source>
        <strain evidence="1 2">Nv1</strain>
    </source>
</reference>
<protein>
    <submittedName>
        <fullName evidence="1">Phage tail protein domain-containing protein</fullName>
    </submittedName>
</protein>
<keyword evidence="2" id="KW-1185">Reference proteome</keyword>
<dbReference type="Proteomes" id="UP000198620">
    <property type="component" value="Unassembled WGS sequence"/>
</dbReference>
<dbReference type="Pfam" id="PF09684">
    <property type="entry name" value="Tail_P2_I"/>
    <property type="match status" value="1"/>
</dbReference>
<accession>A0A1H7MM78</accession>
<evidence type="ECO:0000313" key="2">
    <source>
        <dbReference type="Proteomes" id="UP000198620"/>
    </source>
</evidence>
<organism evidence="1 2">
    <name type="scientific">Nitrosovibrio tenuis</name>
    <dbReference type="NCBI Taxonomy" id="1233"/>
    <lineage>
        <taxon>Bacteria</taxon>
        <taxon>Pseudomonadati</taxon>
        <taxon>Pseudomonadota</taxon>
        <taxon>Betaproteobacteria</taxon>
        <taxon>Nitrosomonadales</taxon>
        <taxon>Nitrosomonadaceae</taxon>
        <taxon>Nitrosovibrio</taxon>
    </lineage>
</organism>
<dbReference type="NCBIfam" id="TIGR02242">
    <property type="entry name" value="tail_TIGR02242"/>
    <property type="match status" value="1"/>
</dbReference>
<dbReference type="InterPro" id="IPR011748">
    <property type="entry name" value="Unchr_phage_tail-like"/>
</dbReference>
<gene>
    <name evidence="1" type="ORF">SAMN05216387_105135</name>
</gene>
<dbReference type="EMBL" id="FOBH01000005">
    <property type="protein sequence ID" value="SEL12221.1"/>
    <property type="molecule type" value="Genomic_DNA"/>
</dbReference>